<name>A0AAE0SIF0_9BIVA</name>
<dbReference type="PROSITE" id="PS50106">
    <property type="entry name" value="PDZ"/>
    <property type="match status" value="7"/>
</dbReference>
<evidence type="ECO:0000313" key="6">
    <source>
        <dbReference type="EMBL" id="KAK3592497.1"/>
    </source>
</evidence>
<dbReference type="Proteomes" id="UP001195483">
    <property type="component" value="Unassembled WGS sequence"/>
</dbReference>
<accession>A0AAE0SIF0</accession>
<dbReference type="CDD" id="cd06681">
    <property type="entry name" value="PDZ2_GRIP1-2-like"/>
    <property type="match status" value="1"/>
</dbReference>
<feature type="region of interest" description="Disordered" evidence="4">
    <location>
        <begin position="769"/>
        <end position="790"/>
    </location>
</feature>
<feature type="compositionally biased region" description="Basic and acidic residues" evidence="4">
    <location>
        <begin position="771"/>
        <end position="781"/>
    </location>
</feature>
<evidence type="ECO:0000256" key="3">
    <source>
        <dbReference type="ARBA" id="ARBA00022737"/>
    </source>
</evidence>
<dbReference type="EMBL" id="JAEAOA010001590">
    <property type="protein sequence ID" value="KAK3592497.1"/>
    <property type="molecule type" value="Genomic_DNA"/>
</dbReference>
<dbReference type="FunFam" id="2.30.42.10:FF:000021">
    <property type="entry name" value="Glutamate receptor interacting protein 1"/>
    <property type="match status" value="1"/>
</dbReference>
<feature type="domain" description="PDZ" evidence="5">
    <location>
        <begin position="944"/>
        <end position="1026"/>
    </location>
</feature>
<organism evidence="6 7">
    <name type="scientific">Potamilus streckersoni</name>
    <dbReference type="NCBI Taxonomy" id="2493646"/>
    <lineage>
        <taxon>Eukaryota</taxon>
        <taxon>Metazoa</taxon>
        <taxon>Spiralia</taxon>
        <taxon>Lophotrochozoa</taxon>
        <taxon>Mollusca</taxon>
        <taxon>Bivalvia</taxon>
        <taxon>Autobranchia</taxon>
        <taxon>Heteroconchia</taxon>
        <taxon>Palaeoheterodonta</taxon>
        <taxon>Unionida</taxon>
        <taxon>Unionoidea</taxon>
        <taxon>Unionidae</taxon>
        <taxon>Ambleminae</taxon>
        <taxon>Lampsilini</taxon>
        <taxon>Potamilus</taxon>
    </lineage>
</organism>
<dbReference type="SMART" id="SM00228">
    <property type="entry name" value="PDZ"/>
    <property type="match status" value="7"/>
</dbReference>
<feature type="region of interest" description="Disordered" evidence="4">
    <location>
        <begin position="802"/>
        <end position="824"/>
    </location>
</feature>
<reference evidence="6" key="1">
    <citation type="journal article" date="2021" name="Genome Biol. Evol.">
        <title>A High-Quality Reference Genome for a Parasitic Bivalve with Doubly Uniparental Inheritance (Bivalvia: Unionida).</title>
        <authorList>
            <person name="Smith C.H."/>
        </authorList>
    </citation>
    <scope>NUCLEOTIDE SEQUENCE</scope>
    <source>
        <strain evidence="6">CHS0354</strain>
    </source>
</reference>
<feature type="region of interest" description="Disordered" evidence="4">
    <location>
        <begin position="868"/>
        <end position="914"/>
    </location>
</feature>
<feature type="domain" description="PDZ" evidence="5">
    <location>
        <begin position="528"/>
        <end position="612"/>
    </location>
</feature>
<dbReference type="GO" id="GO:0098887">
    <property type="term" value="P:neurotransmitter receptor transport, endosome to postsynaptic membrane"/>
    <property type="evidence" value="ECO:0007669"/>
    <property type="project" value="TreeGrafter"/>
</dbReference>
<dbReference type="InterPro" id="IPR001478">
    <property type="entry name" value="PDZ"/>
</dbReference>
<dbReference type="Pfam" id="PF00595">
    <property type="entry name" value="PDZ"/>
    <property type="match status" value="7"/>
</dbReference>
<feature type="domain" description="PDZ" evidence="5">
    <location>
        <begin position="430"/>
        <end position="516"/>
    </location>
</feature>
<dbReference type="SUPFAM" id="SSF50156">
    <property type="entry name" value="PDZ domain-like"/>
    <property type="match status" value="7"/>
</dbReference>
<keyword evidence="7" id="KW-1185">Reference proteome</keyword>
<sequence length="1076" mass="118008">MPLWRPDCLRGSIREPDSIQYRPATNGGFSGIRGEEVPVENRGTTLVELYKKEGYGMGLIIAGGTDKGVLPHVSNIRPGGVVHRSDILEVGDVILAVNGIRTTSMKHDEIINLLKNADERVVLEIEYTLPSPGPVNMMSVRCKQHTVRLDKDGSSFGFTLRGGVNKDNMKSRPQTITQIRPGGSADREGSLKPGDRILSVNDYNVFNLTLAEITMLLQQCENQAHFTVEYDVSIIDAVQKATGPLLIEIDKTPGAALGISLSHARHQGHHCVCIDSIRPMSVADRCGALHVGDHIMSIDGASVEHMTIAEATQLLKSNVGDQIKFEILPVRLMEKKFSASRDSVFHRGTTPHLPSIMPAISSPVLPTSPFANGLGPSKSFNTLRRNPSDVQRRRKSWVKTDRKMASSVSVASTSSVFTSSNQVCRTEIMEVQLYGDRTGLGLILDGGTFSTCILEEPPIISVIEENSAAERCGVLQEGDRILSVNGQDLTEKTMEEINVLLRESWQTCTLEVEFDVTDSVTASHGTFLVKLRKKSRCLGLSLRASLKRKANDPLIVVEVTKGSVAYRCGSIHPGDRILSINDSRTENLSVEEAMHLIDTAEDIIRLKIKREDPYTDASGEECVSYTVELQRHGGPLGITITGSDEAFDPIIISELTLGGLAERTGAIHVGDRLLAVNGVYTRGRTVTDSMHLLQSAGDHVTLKIARPAKSSVTMEQLSRKSVSSEKEELRTPVRSVDSALESWDSSGQEIALISNGHGLHPVRSAIMPRVSDTHVRPRPYSDDSLDSPEGFEEKLAELRISDDAWEGDLESNESSPDDSADKWSHSLEQYSGQSEMLQQIANSIREKSTASLDRKSLSIAGKYTVKNKKERNWSHSTSRGAHSEDDLRPKLRKGKQSRDIKRTKGSAPKFQTLGTMYGNTSGSSMGLQDHVKTELSPRPIQLQKVIMDKETVMEDFGFSLSDGLYDKGVYISAVKEDGYADIAGLLQFDRVLQVNGKKTRNMDCFLVVPLIAEAGNHLELVVCRNILTGEQRIPSQDSATDSSGPSVTRNCVSVAEEPHYENVNSFIKRSLSPKSV</sequence>
<protein>
    <recommendedName>
        <fullName evidence="5">PDZ domain-containing protein</fullName>
    </recommendedName>
</protein>
<feature type="domain" description="PDZ" evidence="5">
    <location>
        <begin position="146"/>
        <end position="232"/>
    </location>
</feature>
<dbReference type="InterPro" id="IPR036034">
    <property type="entry name" value="PDZ_sf"/>
</dbReference>
<feature type="compositionally biased region" description="Acidic residues" evidence="4">
    <location>
        <begin position="803"/>
        <end position="818"/>
    </location>
</feature>
<evidence type="ECO:0000256" key="1">
    <source>
        <dbReference type="ARBA" id="ARBA00004496"/>
    </source>
</evidence>
<reference evidence="6" key="2">
    <citation type="journal article" date="2021" name="Genome Biol. Evol.">
        <title>Developing a high-quality reference genome for a parasitic bivalve with doubly uniparental inheritance (Bivalvia: Unionida).</title>
        <authorList>
            <person name="Smith C.H."/>
        </authorList>
    </citation>
    <scope>NUCLEOTIDE SEQUENCE</scope>
    <source>
        <strain evidence="6">CHS0354</strain>
        <tissue evidence="6">Mantle</tissue>
    </source>
</reference>
<dbReference type="CDD" id="cd06684">
    <property type="entry name" value="PDZ3_GRIP1-2-like"/>
    <property type="match status" value="1"/>
</dbReference>
<dbReference type="PANTHER" id="PTHR46227">
    <property type="entry name" value="GLUTAMATE RECEPTOR-INTERACTING PROTEIN GRIP"/>
    <property type="match status" value="1"/>
</dbReference>
<comment type="caution">
    <text evidence="6">The sequence shown here is derived from an EMBL/GenBank/DDBJ whole genome shotgun (WGS) entry which is preliminary data.</text>
</comment>
<evidence type="ECO:0000256" key="2">
    <source>
        <dbReference type="ARBA" id="ARBA00022490"/>
    </source>
</evidence>
<evidence type="ECO:0000256" key="4">
    <source>
        <dbReference type="SAM" id="MobiDB-lite"/>
    </source>
</evidence>
<feature type="domain" description="PDZ" evidence="5">
    <location>
        <begin position="46"/>
        <end position="129"/>
    </location>
</feature>
<gene>
    <name evidence="6" type="ORF">CHS0354_026618</name>
</gene>
<dbReference type="Gene3D" id="2.30.42.10">
    <property type="match status" value="7"/>
</dbReference>
<dbReference type="AlphaFoldDB" id="A0AAE0SIF0"/>
<proteinExistence type="predicted"/>
<keyword evidence="2" id="KW-0963">Cytoplasm</keyword>
<keyword evidence="3" id="KW-0677">Repeat</keyword>
<dbReference type="CDD" id="cd06685">
    <property type="entry name" value="PDZ7_GRIP1-2-like"/>
    <property type="match status" value="1"/>
</dbReference>
<feature type="domain" description="PDZ" evidence="5">
    <location>
        <begin position="626"/>
        <end position="708"/>
    </location>
</feature>
<dbReference type="PANTHER" id="PTHR46227:SF2">
    <property type="entry name" value="FI03335P"/>
    <property type="match status" value="1"/>
</dbReference>
<comment type="subcellular location">
    <subcellularLocation>
        <location evidence="1">Cytoplasm</location>
    </subcellularLocation>
</comment>
<reference evidence="6" key="3">
    <citation type="submission" date="2023-05" db="EMBL/GenBank/DDBJ databases">
        <authorList>
            <person name="Smith C.H."/>
        </authorList>
    </citation>
    <scope>NUCLEOTIDE SEQUENCE</scope>
    <source>
        <strain evidence="6">CHS0354</strain>
        <tissue evidence="6">Mantle</tissue>
    </source>
</reference>
<evidence type="ECO:0000313" key="7">
    <source>
        <dbReference type="Proteomes" id="UP001195483"/>
    </source>
</evidence>
<dbReference type="InterPro" id="IPR043545">
    <property type="entry name" value="GRIP1/2"/>
</dbReference>
<feature type="domain" description="PDZ" evidence="5">
    <location>
        <begin position="246"/>
        <end position="317"/>
    </location>
</feature>
<dbReference type="GO" id="GO:0005737">
    <property type="term" value="C:cytoplasm"/>
    <property type="evidence" value="ECO:0007669"/>
    <property type="project" value="UniProtKB-SubCell"/>
</dbReference>
<evidence type="ECO:0000259" key="5">
    <source>
        <dbReference type="PROSITE" id="PS50106"/>
    </source>
</evidence>